<keyword evidence="3" id="KW-1185">Reference proteome</keyword>
<reference evidence="2 3" key="1">
    <citation type="submission" date="2019-03" db="EMBL/GenBank/DDBJ databases">
        <title>Genomic Encyclopedia of Archaeal and Bacterial Type Strains, Phase II (KMG-II): from individual species to whole genera.</title>
        <authorList>
            <person name="Goeker M."/>
        </authorList>
    </citation>
    <scope>NUCLEOTIDE SEQUENCE [LARGE SCALE GENOMIC DNA]</scope>
    <source>
        <strain evidence="2 3">ATCC 25309</strain>
    </source>
</reference>
<sequence>MPLLIMSCTSLQTTEQGIGNQQFSPEKDDGMGLHYFLPKALLTIEGAPDDKSPGDFKVIVSRKMVADDRKEFHLRWKNNPFYHDKISTPIEVNEQCLLTSVQFDAEDKTAAILEDLTKTTINVFKILGGGGPQLGDAPGPMESFSITFDPLDIAETRSAQSALKALIGGDINICPPANRIQSCIGDGMSGHDGKFVAVDHASAQREAQDRGGVLYHPPMAIELRFDFRPKANIIHRETVLVPNPDRIASFHFGRSAFVKRSTSLTLSNGMPTKFSLDRPSPIQGFTGMLSSVTTIVGQAIPTLVNVKVNKEISEINAEKSLIAAKTALANAEKAKLDADSALSKVILNSSAGGPQYGTPDVKSNMQPGPGYTPPGGGNPKSGDASAQSGKNESKEDTKMLQFQGTVELPN</sequence>
<protein>
    <submittedName>
        <fullName evidence="2">Uncharacterized protein</fullName>
    </submittedName>
</protein>
<proteinExistence type="predicted"/>
<name>A0A4R7RKA4_9BACT</name>
<organism evidence="2 3">
    <name type="scientific">Prosthecobacter fusiformis</name>
    <dbReference type="NCBI Taxonomy" id="48464"/>
    <lineage>
        <taxon>Bacteria</taxon>
        <taxon>Pseudomonadati</taxon>
        <taxon>Verrucomicrobiota</taxon>
        <taxon>Verrucomicrobiia</taxon>
        <taxon>Verrucomicrobiales</taxon>
        <taxon>Verrucomicrobiaceae</taxon>
        <taxon>Prosthecobacter</taxon>
    </lineage>
</organism>
<evidence type="ECO:0000256" key="1">
    <source>
        <dbReference type="SAM" id="MobiDB-lite"/>
    </source>
</evidence>
<dbReference type="Proteomes" id="UP000295662">
    <property type="component" value="Unassembled WGS sequence"/>
</dbReference>
<dbReference type="EMBL" id="SOCA01000017">
    <property type="protein sequence ID" value="TDU63063.1"/>
    <property type="molecule type" value="Genomic_DNA"/>
</dbReference>
<dbReference type="AlphaFoldDB" id="A0A4R7RKA4"/>
<dbReference type="RefSeq" id="WP_133797539.1">
    <property type="nucleotide sequence ID" value="NZ_SOCA01000017.1"/>
</dbReference>
<feature type="region of interest" description="Disordered" evidence="1">
    <location>
        <begin position="352"/>
        <end position="410"/>
    </location>
</feature>
<evidence type="ECO:0000313" key="3">
    <source>
        <dbReference type="Proteomes" id="UP000295662"/>
    </source>
</evidence>
<comment type="caution">
    <text evidence="2">The sequence shown here is derived from an EMBL/GenBank/DDBJ whole genome shotgun (WGS) entry which is preliminary data.</text>
</comment>
<evidence type="ECO:0000313" key="2">
    <source>
        <dbReference type="EMBL" id="TDU63063.1"/>
    </source>
</evidence>
<gene>
    <name evidence="2" type="ORF">EI77_04584</name>
</gene>
<accession>A0A4R7RKA4</accession>